<evidence type="ECO:0000256" key="1">
    <source>
        <dbReference type="SAM" id="MobiDB-lite"/>
    </source>
</evidence>
<dbReference type="Gene3D" id="1.10.3450.10">
    <property type="entry name" value="TTHA0068-like"/>
    <property type="match status" value="1"/>
</dbReference>
<keyword evidence="3" id="KW-1185">Reference proteome</keyword>
<evidence type="ECO:0000313" key="3">
    <source>
        <dbReference type="Proteomes" id="UP000367750"/>
    </source>
</evidence>
<evidence type="ECO:0000313" key="2">
    <source>
        <dbReference type="EMBL" id="KAA9004240.1"/>
    </source>
</evidence>
<dbReference type="OrthoDB" id="165483at2"/>
<feature type="region of interest" description="Disordered" evidence="1">
    <location>
        <begin position="134"/>
        <end position="155"/>
    </location>
</feature>
<dbReference type="InterPro" id="IPR023203">
    <property type="entry name" value="TTHA0068_sf"/>
</dbReference>
<dbReference type="SUPFAM" id="SSF140663">
    <property type="entry name" value="TTHA0068-like"/>
    <property type="match status" value="1"/>
</dbReference>
<dbReference type="PANTHER" id="PTHR34796">
    <property type="entry name" value="EXPRESSED PROTEIN"/>
    <property type="match status" value="1"/>
</dbReference>
<reference evidence="2 3" key="1">
    <citation type="submission" date="2019-09" db="EMBL/GenBank/DDBJ databases">
        <title>Bacillus ochoae sp. nov., Paenibacillus whitsoniae sp. nov., Paenibacillus spiritus sp. nov. Isolated from the Mars Exploration Rover during spacecraft assembly.</title>
        <authorList>
            <person name="Seuylemezian A."/>
            <person name="Vaishampayan P."/>
        </authorList>
    </citation>
    <scope>NUCLEOTIDE SEQUENCE [LARGE SCALE GENOMIC DNA]</scope>
    <source>
        <strain evidence="2 3">MER_111</strain>
    </source>
</reference>
<comment type="caution">
    <text evidence="2">The sequence shown here is derived from an EMBL/GenBank/DDBJ whole genome shotgun (WGS) entry which is preliminary data.</text>
</comment>
<dbReference type="Pfam" id="PF03745">
    <property type="entry name" value="DUF309"/>
    <property type="match status" value="1"/>
</dbReference>
<proteinExistence type="predicted"/>
<dbReference type="PANTHER" id="PTHR34796:SF1">
    <property type="entry name" value="EXPRESSED PROTEIN"/>
    <property type="match status" value="1"/>
</dbReference>
<dbReference type="AlphaFoldDB" id="A0A5J5G8T5"/>
<gene>
    <name evidence="2" type="ORF">F4V43_10870</name>
</gene>
<dbReference type="InterPro" id="IPR005500">
    <property type="entry name" value="DUF309"/>
</dbReference>
<protein>
    <submittedName>
        <fullName evidence="2">DUF309 domain-containing protein</fullName>
    </submittedName>
</protein>
<dbReference type="Proteomes" id="UP000367750">
    <property type="component" value="Unassembled WGS sequence"/>
</dbReference>
<accession>A0A5J5G8T5</accession>
<sequence length="155" mass="17670">MVYEPLYVAYLIYFNRDRDYFECHEVLEELWLARERDPLYKGLLQAAVGLYHYRSGNVRGARMMLASSAGRLEKYPAVTLGIDLGKLRAECAAYAQRLEAVERGAEAPFAYYDLDIEIVDGALAKEVSLRSRTLAPNVPQQRGPRRRKNPAGKQE</sequence>
<organism evidence="2 3">
    <name type="scientific">Paenibacillus spiritus</name>
    <dbReference type="NCBI Taxonomy" id="2496557"/>
    <lineage>
        <taxon>Bacteria</taxon>
        <taxon>Bacillati</taxon>
        <taxon>Bacillota</taxon>
        <taxon>Bacilli</taxon>
        <taxon>Bacillales</taxon>
        <taxon>Paenibacillaceae</taxon>
        <taxon>Paenibacillus</taxon>
    </lineage>
</organism>
<name>A0A5J5G8T5_9BACL</name>
<dbReference type="EMBL" id="VYKK01000015">
    <property type="protein sequence ID" value="KAA9004240.1"/>
    <property type="molecule type" value="Genomic_DNA"/>
</dbReference>
<feature type="compositionally biased region" description="Basic residues" evidence="1">
    <location>
        <begin position="143"/>
        <end position="155"/>
    </location>
</feature>